<reference evidence="1" key="1">
    <citation type="thesis" date="2021" institute="BYU ScholarsArchive" country="Provo, UT, USA">
        <title>Applications of and Algorithms for Genome Assembly and Genomic Analyses with an Emphasis on Marine Teleosts.</title>
        <authorList>
            <person name="Pickett B.D."/>
        </authorList>
    </citation>
    <scope>NUCLEOTIDE SEQUENCE</scope>
    <source>
        <strain evidence="1">HI-2016</strain>
    </source>
</reference>
<dbReference type="Proteomes" id="UP000824540">
    <property type="component" value="Unassembled WGS sequence"/>
</dbReference>
<gene>
    <name evidence="1" type="ORF">JZ751_010629</name>
</gene>
<sequence length="72" mass="7571">DRKVVGSTCFARIGCGIESGKFEGSVSDYKRGRGQGCRKGVQAHFQLVSDERQRGGVRSVPAGERCAAAPGS</sequence>
<proteinExistence type="predicted"/>
<keyword evidence="2" id="KW-1185">Reference proteome</keyword>
<protein>
    <submittedName>
        <fullName evidence="1">Uncharacterized protein</fullName>
    </submittedName>
</protein>
<organism evidence="1 2">
    <name type="scientific">Albula glossodonta</name>
    <name type="common">roundjaw bonefish</name>
    <dbReference type="NCBI Taxonomy" id="121402"/>
    <lineage>
        <taxon>Eukaryota</taxon>
        <taxon>Metazoa</taxon>
        <taxon>Chordata</taxon>
        <taxon>Craniata</taxon>
        <taxon>Vertebrata</taxon>
        <taxon>Euteleostomi</taxon>
        <taxon>Actinopterygii</taxon>
        <taxon>Neopterygii</taxon>
        <taxon>Teleostei</taxon>
        <taxon>Albuliformes</taxon>
        <taxon>Albulidae</taxon>
        <taxon>Albula</taxon>
    </lineage>
</organism>
<dbReference type="EMBL" id="JAFBMS010001813">
    <property type="protein sequence ID" value="KAG9328800.1"/>
    <property type="molecule type" value="Genomic_DNA"/>
</dbReference>
<evidence type="ECO:0000313" key="2">
    <source>
        <dbReference type="Proteomes" id="UP000824540"/>
    </source>
</evidence>
<evidence type="ECO:0000313" key="1">
    <source>
        <dbReference type="EMBL" id="KAG9328800.1"/>
    </source>
</evidence>
<accession>A0A8T2MNV8</accession>
<comment type="caution">
    <text evidence="1">The sequence shown here is derived from an EMBL/GenBank/DDBJ whole genome shotgun (WGS) entry which is preliminary data.</text>
</comment>
<dbReference type="AlphaFoldDB" id="A0A8T2MNV8"/>
<feature type="non-terminal residue" evidence="1">
    <location>
        <position position="72"/>
    </location>
</feature>
<name>A0A8T2MNV8_9TELE</name>